<proteinExistence type="predicted"/>
<protein>
    <submittedName>
        <fullName evidence="2">Uncharacterized protein</fullName>
    </submittedName>
</protein>
<dbReference type="AlphaFoldDB" id="A0A5E7FR35"/>
<evidence type="ECO:0000313" key="3">
    <source>
        <dbReference type="Proteomes" id="UP000337909"/>
    </source>
</evidence>
<sequence>MPAYGLQHQAQQLAPHGEVRPPHFAALIQFAAGSTANLAAGGLQYAMGWRQHDIVGRHTGEVDHDAVDLLLQALPRTSFLLVAFRQYHQALGTGGRVRTAEHRDAAFAQAGQIADRRFDIVGVDVAPGTDDQVLGAAGQVDLTAGHVGEVERVEPAIAQYPAGLFGIAVVAAAGGRPAKLQMTFAALGEFEPAAIDDANLLARQRPAAGDEAQRCTGVRCARQCIAVGLERFALHPVDQRPSAQGRKGQAQRGLGQPIDGCQRGGRKPVASETFGEALQGIRADRLGTVEGHAPTAQVQALEVALREFAQAQFIGEIRRRR</sequence>
<reference evidence="2 3" key="1">
    <citation type="submission" date="2019-09" db="EMBL/GenBank/DDBJ databases">
        <authorList>
            <person name="Chandra G."/>
            <person name="Truman W A."/>
        </authorList>
    </citation>
    <scope>NUCLEOTIDE SEQUENCE [LARGE SCALE GENOMIC DNA]</scope>
    <source>
        <strain evidence="2">PS691</strain>
    </source>
</reference>
<evidence type="ECO:0000313" key="2">
    <source>
        <dbReference type="EMBL" id="VVO41796.1"/>
    </source>
</evidence>
<organism evidence="2 3">
    <name type="scientific">Pseudomonas fluorescens</name>
    <dbReference type="NCBI Taxonomy" id="294"/>
    <lineage>
        <taxon>Bacteria</taxon>
        <taxon>Pseudomonadati</taxon>
        <taxon>Pseudomonadota</taxon>
        <taxon>Gammaproteobacteria</taxon>
        <taxon>Pseudomonadales</taxon>
        <taxon>Pseudomonadaceae</taxon>
        <taxon>Pseudomonas</taxon>
    </lineage>
</organism>
<dbReference type="Proteomes" id="UP000337909">
    <property type="component" value="Unassembled WGS sequence"/>
</dbReference>
<gene>
    <name evidence="2" type="ORF">PS691_05811</name>
</gene>
<name>A0A5E7FR35_PSEFL</name>
<evidence type="ECO:0000256" key="1">
    <source>
        <dbReference type="SAM" id="MobiDB-lite"/>
    </source>
</evidence>
<dbReference type="EMBL" id="CABVHQ010000142">
    <property type="protein sequence ID" value="VVO41796.1"/>
    <property type="molecule type" value="Genomic_DNA"/>
</dbReference>
<accession>A0A5E7FR35</accession>
<feature type="region of interest" description="Disordered" evidence="1">
    <location>
        <begin position="237"/>
        <end position="269"/>
    </location>
</feature>